<dbReference type="PROSITE" id="PS50173">
    <property type="entry name" value="UMUC"/>
    <property type="match status" value="1"/>
</dbReference>
<feature type="compositionally biased region" description="Polar residues" evidence="4">
    <location>
        <begin position="850"/>
        <end position="874"/>
    </location>
</feature>
<dbReference type="Pfam" id="PF00817">
    <property type="entry name" value="IMS"/>
    <property type="match status" value="1"/>
</dbReference>
<dbReference type="Gene3D" id="1.10.150.20">
    <property type="entry name" value="5' to 3' exonuclease, C-terminal subdomain"/>
    <property type="match status" value="1"/>
</dbReference>
<dbReference type="InterPro" id="IPR043128">
    <property type="entry name" value="Rev_trsase/Diguanyl_cyclase"/>
</dbReference>
<dbReference type="SUPFAM" id="SSF52113">
    <property type="entry name" value="BRCT domain"/>
    <property type="match status" value="1"/>
</dbReference>
<dbReference type="PANTHER" id="PTHR45990:SF1">
    <property type="entry name" value="DNA REPAIR PROTEIN REV1"/>
    <property type="match status" value="1"/>
</dbReference>
<evidence type="ECO:0000259" key="6">
    <source>
        <dbReference type="PROSITE" id="PS50173"/>
    </source>
</evidence>
<dbReference type="InterPro" id="IPR036420">
    <property type="entry name" value="BRCT_dom_sf"/>
</dbReference>
<dbReference type="Pfam" id="PF11799">
    <property type="entry name" value="IMS_C"/>
    <property type="match status" value="1"/>
</dbReference>
<dbReference type="Gene3D" id="3.40.1170.60">
    <property type="match status" value="1"/>
</dbReference>
<proteinExistence type="inferred from homology"/>
<dbReference type="Pfam" id="PF16589">
    <property type="entry name" value="BRCT_2"/>
    <property type="match status" value="1"/>
</dbReference>
<dbReference type="Pfam" id="PF16727">
    <property type="entry name" value="REV1_C"/>
    <property type="match status" value="1"/>
</dbReference>
<dbReference type="InterPro" id="IPR031991">
    <property type="entry name" value="Rev1_C"/>
</dbReference>
<dbReference type="Gene3D" id="3.30.1490.100">
    <property type="entry name" value="DNA polymerase, Y-family, little finger domain"/>
    <property type="match status" value="1"/>
</dbReference>
<dbReference type="GeneID" id="100208934"/>
<evidence type="ECO:0000256" key="4">
    <source>
        <dbReference type="SAM" id="MobiDB-lite"/>
    </source>
</evidence>
<dbReference type="Gene3D" id="3.30.70.270">
    <property type="match status" value="1"/>
</dbReference>
<dbReference type="RefSeq" id="XP_065648103.1">
    <property type="nucleotide sequence ID" value="XM_065792031.1"/>
</dbReference>
<feature type="compositionally biased region" description="Basic residues" evidence="4">
    <location>
        <begin position="877"/>
        <end position="886"/>
    </location>
</feature>
<dbReference type="InterPro" id="IPR017961">
    <property type="entry name" value="DNA_pol_Y-fam_little_finger"/>
</dbReference>
<evidence type="ECO:0000256" key="3">
    <source>
        <dbReference type="ARBA" id="ARBA00022679"/>
    </source>
</evidence>
<dbReference type="Gene3D" id="6.10.250.1490">
    <property type="match status" value="1"/>
</dbReference>
<reference evidence="8" key="1">
    <citation type="submission" date="2025-08" db="UniProtKB">
        <authorList>
            <consortium name="RefSeq"/>
        </authorList>
    </citation>
    <scope>IDENTIFICATION</scope>
</reference>
<name>A0ABM4BGH9_HYDVU</name>
<comment type="similarity">
    <text evidence="1">Belongs to the DNA polymerase type-Y family.</text>
</comment>
<feature type="region of interest" description="Disordered" evidence="4">
    <location>
        <begin position="850"/>
        <end position="887"/>
    </location>
</feature>
<keyword evidence="3" id="KW-0808">Transferase</keyword>
<keyword evidence="2" id="KW-0237">DNA synthesis</keyword>
<dbReference type="SMART" id="SM00292">
    <property type="entry name" value="BRCT"/>
    <property type="match status" value="1"/>
</dbReference>
<dbReference type="InterPro" id="IPR053848">
    <property type="entry name" value="IMS_HHH_1"/>
</dbReference>
<evidence type="ECO:0000313" key="7">
    <source>
        <dbReference type="Proteomes" id="UP001652625"/>
    </source>
</evidence>
<evidence type="ECO:0000256" key="1">
    <source>
        <dbReference type="ARBA" id="ARBA00010945"/>
    </source>
</evidence>
<dbReference type="InterPro" id="IPR001357">
    <property type="entry name" value="BRCT_dom"/>
</dbReference>
<evidence type="ECO:0000313" key="8">
    <source>
        <dbReference type="RefSeq" id="XP_065648103.1"/>
    </source>
</evidence>
<dbReference type="Gene3D" id="3.40.50.10190">
    <property type="entry name" value="BRCT domain"/>
    <property type="match status" value="1"/>
</dbReference>
<dbReference type="InterPro" id="IPR036775">
    <property type="entry name" value="DNA_pol_Y-fam_lit_finger_sf"/>
</dbReference>
<protein>
    <submittedName>
        <fullName evidence="8">Uncharacterized protein LOC100208934 isoform X3</fullName>
    </submittedName>
</protein>
<evidence type="ECO:0000256" key="2">
    <source>
        <dbReference type="ARBA" id="ARBA00022634"/>
    </source>
</evidence>
<dbReference type="Pfam" id="PF14377">
    <property type="entry name" value="UBM"/>
    <property type="match status" value="3"/>
</dbReference>
<feature type="domain" description="UmuC" evidence="6">
    <location>
        <begin position="249"/>
        <end position="433"/>
    </location>
</feature>
<dbReference type="SUPFAM" id="SSF56672">
    <property type="entry name" value="DNA/RNA polymerases"/>
    <property type="match status" value="1"/>
</dbReference>
<sequence length="1327" mass="150085">MKRKNCNNVWEEKGGYMQMKADKLQNQFQDESIIHRKSNIFKNVSIWVNGYTYPSSDELKRLVGENGGQYQHYFSKTHVTHVIATNLTSSKIKDLKKNDQVVHPDWIVDCVSAGKLLPVDKYLLYSTNKRDGTELKFNFDAKKTPETLQSHIIVPKTGKRLDENECIPHLKNENECIPHLSKHNYSVNETKKLPCKAGDPNFISEYYSHSRLHHLSMWKAELKKFTIDIQKKRKQFNNEVVGKKFNRLIMHVDMDSFFVSVAQTIDQSLKGKAIAVCHANNSNGSSDSYSSIASCSYEARCFGLKNGMMLNKAKLLCPNLICVPYHFNQYRKVSQKVYKILSSYTCEIEAVSCDEALLDITHISGDVYDLAEKIRKDIFEETKCTASCGIAENILLAKLATKQAKPNGVCYIQKCDVPEFIASQKVCNLPGIGAIYSEKLSSLSILTCADLQKFSLLFLKKEFGQKLGEMLYNFCRGEDSRTLKLYEERKSVSAEINYGMRFSSMKEVEEFIEQLSKQVEVRLTEAEKKGKLITLKMMIRQKGEGIPLKYMGHGLCDNVSKSIMIPSPTNSSKLISRYCLQLLHLFTVIAQDIRGIGIQVTKLSDNIIQNKTVDLFKFMNHSKVINNGSGQIIQDNLLKNGSDQFIQDNVLNNGNGHFIQDNDLNNISGQFIQDNVLNNSSGQVVQDVLNNSSGQVVQDVLNNSSGQVVQDVLNNSNGQVVQDVLNNSSGQVVQDVLNNSNGQVVQDVLNNSSGQVVHDVNILNTSSKVVQDNEQSASNILSSPDLFEPTSFTLESPNNINQSECDSWNLSVLNKLPIDIQQEFQIHCRTKNQSHILKIYHEEFHEKLLNQKSQSKKITSPSKKVQTKKNNQMSPDKKRKRGRPKKVISLSDSSKFRDIKTSSLKINKSSFLTPANVDINILNELPEEIRNEIIAELKNTKFISKEKKVVQSEIQSNKISHGKKQFLNQISFLPLQKPSVITPIVAAPLNIATSSETLEMSTAPLKIVNSSVPLKTSPVYEQLPQVSLTFQMPLVALPSQKIFNDVLLSPSQINKSFMEALPEDIQSELLVEIKNAKKKSLMDVKPKENETILGFKEAHVHCNNTNVDCNNVNVHCNTPLISNKKLLNHKEKNSFDVLSPSQLDISVFNELPVELQREVMMVARSNKNRSIRHSERQKLLNNDQAISKKDQTSIEKDFKLTQVIPVFNGLSTSTFSTSSEITQSISEIKAYLQSWILSGVEPNPKDVEAIKSYNHLLIKSRNMETLQLLLLYFRRLVSKTTTLNYWKSIFNEVLSDTQKFMKLKYNGRLNILRLSCDGYALDMHQVK</sequence>
<dbReference type="InterPro" id="IPR025527">
    <property type="entry name" value="HUWE1/Rev1_UBM"/>
</dbReference>
<dbReference type="CDD" id="cd17719">
    <property type="entry name" value="BRCT_Rev1"/>
    <property type="match status" value="1"/>
</dbReference>
<dbReference type="InterPro" id="IPR038401">
    <property type="entry name" value="Rev1_C_sf"/>
</dbReference>
<dbReference type="CDD" id="cd12145">
    <property type="entry name" value="Rev1_C"/>
    <property type="match status" value="1"/>
</dbReference>
<organism evidence="7 8">
    <name type="scientific">Hydra vulgaris</name>
    <name type="common">Hydra</name>
    <name type="synonym">Hydra attenuata</name>
    <dbReference type="NCBI Taxonomy" id="6087"/>
    <lineage>
        <taxon>Eukaryota</taxon>
        <taxon>Metazoa</taxon>
        <taxon>Cnidaria</taxon>
        <taxon>Hydrozoa</taxon>
        <taxon>Hydroidolina</taxon>
        <taxon>Anthoathecata</taxon>
        <taxon>Aplanulata</taxon>
        <taxon>Hydridae</taxon>
        <taxon>Hydra</taxon>
    </lineage>
</organism>
<dbReference type="InterPro" id="IPR043502">
    <property type="entry name" value="DNA/RNA_pol_sf"/>
</dbReference>
<accession>A0ABM4BGH9</accession>
<dbReference type="PROSITE" id="PS50172">
    <property type="entry name" value="BRCT"/>
    <property type="match status" value="1"/>
</dbReference>
<evidence type="ECO:0000259" key="5">
    <source>
        <dbReference type="PROSITE" id="PS50172"/>
    </source>
</evidence>
<dbReference type="Pfam" id="PF21999">
    <property type="entry name" value="IMS_HHH_1"/>
    <property type="match status" value="1"/>
</dbReference>
<dbReference type="InterPro" id="IPR001126">
    <property type="entry name" value="UmuC"/>
</dbReference>
<dbReference type="NCBIfam" id="NF002677">
    <property type="entry name" value="PRK02406.1"/>
    <property type="match status" value="1"/>
</dbReference>
<dbReference type="PANTHER" id="PTHR45990">
    <property type="entry name" value="DNA REPAIR PROTEIN REV1"/>
    <property type="match status" value="1"/>
</dbReference>
<feature type="domain" description="BRCT" evidence="5">
    <location>
        <begin position="36"/>
        <end position="124"/>
    </location>
</feature>
<keyword evidence="7" id="KW-1185">Reference proteome</keyword>
<dbReference type="SUPFAM" id="SSF100879">
    <property type="entry name" value="Lesion bypass DNA polymerase (Y-family), little finger domain"/>
    <property type="match status" value="1"/>
</dbReference>
<dbReference type="Gene3D" id="6.10.250.1630">
    <property type="match status" value="2"/>
</dbReference>
<dbReference type="Proteomes" id="UP001652625">
    <property type="component" value="Chromosome 03"/>
</dbReference>
<gene>
    <name evidence="8" type="primary">LOC100208934</name>
</gene>
<dbReference type="Gene3D" id="1.20.58.1280">
    <property type="entry name" value="DNA repair protein Rev1, C-terminal domain"/>
    <property type="match status" value="1"/>
</dbReference>